<comment type="subcellular location">
    <subcellularLocation>
        <location evidence="1">Membrane</location>
        <topology evidence="1">Multi-pass membrane protein</topology>
    </subcellularLocation>
</comment>
<evidence type="ECO:0000256" key="5">
    <source>
        <dbReference type="SAM" id="Phobius"/>
    </source>
</evidence>
<reference evidence="6 7" key="1">
    <citation type="submission" date="2019-10" db="EMBL/GenBank/DDBJ databases">
        <title>Extracellular Electron Transfer in a Candidatus Methanoperedens spp. Enrichment Culture.</title>
        <authorList>
            <person name="Berger S."/>
            <person name="Rangel Shaw D."/>
            <person name="Berben T."/>
            <person name="In 'T Zandt M."/>
            <person name="Frank J."/>
            <person name="Reimann J."/>
            <person name="Jetten M.S.M."/>
            <person name="Welte C.U."/>
        </authorList>
    </citation>
    <scope>NUCLEOTIDE SEQUENCE [LARGE SCALE GENOMIC DNA]</scope>
    <source>
        <strain evidence="6">SB12</strain>
    </source>
</reference>
<evidence type="ECO:0000313" key="7">
    <source>
        <dbReference type="Proteomes" id="UP000460298"/>
    </source>
</evidence>
<evidence type="ECO:0000256" key="1">
    <source>
        <dbReference type="ARBA" id="ARBA00004141"/>
    </source>
</evidence>
<dbReference type="EMBL" id="WBUI01000001">
    <property type="protein sequence ID" value="KAB2935376.1"/>
    <property type="molecule type" value="Genomic_DNA"/>
</dbReference>
<dbReference type="InterPro" id="IPR019109">
    <property type="entry name" value="MamF_MmsF"/>
</dbReference>
<keyword evidence="4 5" id="KW-0472">Membrane</keyword>
<comment type="caution">
    <text evidence="6">The sequence shown here is derived from an EMBL/GenBank/DDBJ whole genome shotgun (WGS) entry which is preliminary data.</text>
</comment>
<evidence type="ECO:0000256" key="3">
    <source>
        <dbReference type="ARBA" id="ARBA00022989"/>
    </source>
</evidence>
<dbReference type="Pfam" id="PF09685">
    <property type="entry name" value="MamF_MmsF"/>
    <property type="match status" value="1"/>
</dbReference>
<evidence type="ECO:0000256" key="4">
    <source>
        <dbReference type="ARBA" id="ARBA00023136"/>
    </source>
</evidence>
<dbReference type="Proteomes" id="UP000460298">
    <property type="component" value="Unassembled WGS sequence"/>
</dbReference>
<accession>A0A833M3V2</accession>
<keyword evidence="2 5" id="KW-0812">Transmembrane</keyword>
<name>A0A833M3V2_9LEPT</name>
<gene>
    <name evidence="6" type="ORF">F9K24_01205</name>
</gene>
<feature type="transmembrane region" description="Helical" evidence="5">
    <location>
        <begin position="91"/>
        <end position="109"/>
    </location>
</feature>
<proteinExistence type="predicted"/>
<organism evidence="6 7">
    <name type="scientific">Leptonema illini</name>
    <dbReference type="NCBI Taxonomy" id="183"/>
    <lineage>
        <taxon>Bacteria</taxon>
        <taxon>Pseudomonadati</taxon>
        <taxon>Spirochaetota</taxon>
        <taxon>Spirochaetia</taxon>
        <taxon>Leptospirales</taxon>
        <taxon>Leptospiraceae</taxon>
        <taxon>Leptonema</taxon>
    </lineage>
</organism>
<protein>
    <submittedName>
        <fullName evidence="6">Uncharacterized protein</fullName>
    </submittedName>
</protein>
<sequence>MSDRIRKIQESLKKGSGNGDEITAAIAYVPLFGWAYAITKDDDFTRFHALQARDLNLAIVVIYLIVWFVENFPLTSWLFGANRFLNPISQALWVVSLLAYLGCSAYAAYRAIMDERWSVPFIEEVRDRVQKILRREK</sequence>
<evidence type="ECO:0000313" key="6">
    <source>
        <dbReference type="EMBL" id="KAB2935376.1"/>
    </source>
</evidence>
<keyword evidence="3 5" id="KW-1133">Transmembrane helix</keyword>
<dbReference type="AlphaFoldDB" id="A0A833M3V2"/>
<feature type="transmembrane region" description="Helical" evidence="5">
    <location>
        <begin position="55"/>
        <end position="79"/>
    </location>
</feature>
<evidence type="ECO:0000256" key="2">
    <source>
        <dbReference type="ARBA" id="ARBA00022692"/>
    </source>
</evidence>